<keyword evidence="3" id="KW-0539">Nucleus</keyword>
<evidence type="ECO:0000256" key="1">
    <source>
        <dbReference type="ARBA" id="ARBA00004123"/>
    </source>
</evidence>
<dbReference type="GeneID" id="113726058"/>
<sequence>MQDKESKNEENPHKKGEEAIPDGIMREVSVGKGLSGALKLLLDQGCLKETKELSNPKTGSKTSKLGGIYDDRGQREIIIERRDELGNVMNEKEAFRQLCYKFQGKRPGKTKQDKRMRRIEREKNVKLSSQNSEESMVLMDNALKKLQKPYLVIEGKKRAT</sequence>
<gene>
    <name evidence="6" type="primary">LOC113726058</name>
</gene>
<dbReference type="InterPro" id="IPR005011">
    <property type="entry name" value="SNU66/SART1"/>
</dbReference>
<protein>
    <submittedName>
        <fullName evidence="6">SART-1 family protein DOT2</fullName>
    </submittedName>
</protein>
<dbReference type="Pfam" id="PF03343">
    <property type="entry name" value="SART-1"/>
    <property type="match status" value="1"/>
</dbReference>
<dbReference type="PANTHER" id="PTHR14152:SF5">
    <property type="entry name" value="U4_U6.U5 TRI-SNRNP-ASSOCIATED PROTEIN 1"/>
    <property type="match status" value="1"/>
</dbReference>
<evidence type="ECO:0000256" key="4">
    <source>
        <dbReference type="SAM" id="MobiDB-lite"/>
    </source>
</evidence>
<name>A0ABM4WM36_COFAR</name>
<keyword evidence="5" id="KW-1185">Reference proteome</keyword>
<evidence type="ECO:0000256" key="2">
    <source>
        <dbReference type="ARBA" id="ARBA00006076"/>
    </source>
</evidence>
<evidence type="ECO:0000256" key="3">
    <source>
        <dbReference type="ARBA" id="ARBA00023242"/>
    </source>
</evidence>
<organism evidence="5 6">
    <name type="scientific">Coffea arabica</name>
    <name type="common">Arabian coffee</name>
    <dbReference type="NCBI Taxonomy" id="13443"/>
    <lineage>
        <taxon>Eukaryota</taxon>
        <taxon>Viridiplantae</taxon>
        <taxon>Streptophyta</taxon>
        <taxon>Embryophyta</taxon>
        <taxon>Tracheophyta</taxon>
        <taxon>Spermatophyta</taxon>
        <taxon>Magnoliopsida</taxon>
        <taxon>eudicotyledons</taxon>
        <taxon>Gunneridae</taxon>
        <taxon>Pentapetalae</taxon>
        <taxon>asterids</taxon>
        <taxon>lamiids</taxon>
        <taxon>Gentianales</taxon>
        <taxon>Rubiaceae</taxon>
        <taxon>Ixoroideae</taxon>
        <taxon>Gardenieae complex</taxon>
        <taxon>Bertiereae - Coffeeae clade</taxon>
        <taxon>Coffeeae</taxon>
        <taxon>Coffea</taxon>
    </lineage>
</organism>
<reference evidence="6" key="1">
    <citation type="submission" date="2025-08" db="UniProtKB">
        <authorList>
            <consortium name="RefSeq"/>
        </authorList>
    </citation>
    <scope>IDENTIFICATION</scope>
    <source>
        <tissue evidence="6">Leaves</tissue>
    </source>
</reference>
<dbReference type="PANTHER" id="PTHR14152">
    <property type="entry name" value="SQUAMOUS CELL CARCINOMA ANTIGEN RECOGNISED BY CYTOTOXIC T LYMPHOCYTES"/>
    <property type="match status" value="1"/>
</dbReference>
<dbReference type="Proteomes" id="UP001652660">
    <property type="component" value="Chromosome 2c"/>
</dbReference>
<evidence type="ECO:0000313" key="6">
    <source>
        <dbReference type="RefSeq" id="XP_071932851.1"/>
    </source>
</evidence>
<comment type="similarity">
    <text evidence="2">Belongs to the SNU66/SART1 family.</text>
</comment>
<feature type="compositionally biased region" description="Basic and acidic residues" evidence="4">
    <location>
        <begin position="1"/>
        <end position="18"/>
    </location>
</feature>
<proteinExistence type="inferred from homology"/>
<comment type="subcellular location">
    <subcellularLocation>
        <location evidence="1">Nucleus</location>
    </subcellularLocation>
</comment>
<evidence type="ECO:0000313" key="5">
    <source>
        <dbReference type="Proteomes" id="UP001652660"/>
    </source>
</evidence>
<accession>A0ABM4WM36</accession>
<feature type="region of interest" description="Disordered" evidence="4">
    <location>
        <begin position="1"/>
        <end position="24"/>
    </location>
</feature>
<dbReference type="RefSeq" id="XP_071932851.1">
    <property type="nucleotide sequence ID" value="XM_072076750.1"/>
</dbReference>